<protein>
    <submittedName>
        <fullName evidence="1">Uncharacterized protein</fullName>
    </submittedName>
</protein>
<organism evidence="1 2">
    <name type="scientific">Catharanthus roseus</name>
    <name type="common">Madagascar periwinkle</name>
    <name type="synonym">Vinca rosea</name>
    <dbReference type="NCBI Taxonomy" id="4058"/>
    <lineage>
        <taxon>Eukaryota</taxon>
        <taxon>Viridiplantae</taxon>
        <taxon>Streptophyta</taxon>
        <taxon>Embryophyta</taxon>
        <taxon>Tracheophyta</taxon>
        <taxon>Spermatophyta</taxon>
        <taxon>Magnoliopsida</taxon>
        <taxon>eudicotyledons</taxon>
        <taxon>Gunneridae</taxon>
        <taxon>Pentapetalae</taxon>
        <taxon>asterids</taxon>
        <taxon>lamiids</taxon>
        <taxon>Gentianales</taxon>
        <taxon>Apocynaceae</taxon>
        <taxon>Rauvolfioideae</taxon>
        <taxon>Vinceae</taxon>
        <taxon>Catharanthinae</taxon>
        <taxon>Catharanthus</taxon>
    </lineage>
</organism>
<evidence type="ECO:0000313" key="1">
    <source>
        <dbReference type="EMBL" id="KAI5661934.1"/>
    </source>
</evidence>
<gene>
    <name evidence="1" type="ORF">M9H77_21257</name>
</gene>
<name>A0ACC0AP55_CATRO</name>
<evidence type="ECO:0000313" key="2">
    <source>
        <dbReference type="Proteomes" id="UP001060085"/>
    </source>
</evidence>
<dbReference type="EMBL" id="CM044705">
    <property type="protein sequence ID" value="KAI5661934.1"/>
    <property type="molecule type" value="Genomic_DNA"/>
</dbReference>
<reference evidence="2" key="1">
    <citation type="journal article" date="2023" name="Nat. Plants">
        <title>Single-cell RNA sequencing provides a high-resolution roadmap for understanding the multicellular compartmentation of specialized metabolism.</title>
        <authorList>
            <person name="Sun S."/>
            <person name="Shen X."/>
            <person name="Li Y."/>
            <person name="Li Y."/>
            <person name="Wang S."/>
            <person name="Li R."/>
            <person name="Zhang H."/>
            <person name="Shen G."/>
            <person name="Guo B."/>
            <person name="Wei J."/>
            <person name="Xu J."/>
            <person name="St-Pierre B."/>
            <person name="Chen S."/>
            <person name="Sun C."/>
        </authorList>
    </citation>
    <scope>NUCLEOTIDE SEQUENCE [LARGE SCALE GENOMIC DNA]</scope>
</reference>
<accession>A0ACC0AP55</accession>
<dbReference type="Proteomes" id="UP001060085">
    <property type="component" value="Linkage Group LG05"/>
</dbReference>
<sequence length="316" mass="36989">MDHYEEFIEENIGLENCVDPSTFEEFLEPEEYVDHRHLFATDQIFNSKPELVNWAKETAIKVNTYLIVTRYLKSRTSDRRPYVTLGCESGGVNKPRKKPVVNDKEEVQVKRWGPYWTKKCGCPFKLKGEQMAMCENWQVFVHDGRHNHAIGVYTHGHAQAAKLMEEQLIQIEQFRKSHVPPHNILQFLREQNVGCAVNAQKIYNVVAKIKKNRMQGRNTVEEFFCLSAIRDYTVFYRNREDSHMLSDIVVAHPISIEMLRTWPYVLIMDTAYKTNKYNMPLLEVVGMTLTGKNFTVASAFMRNEQATTYRWVLQQI</sequence>
<comment type="caution">
    <text evidence="1">The sequence shown here is derived from an EMBL/GenBank/DDBJ whole genome shotgun (WGS) entry which is preliminary data.</text>
</comment>
<keyword evidence="2" id="KW-1185">Reference proteome</keyword>
<proteinExistence type="predicted"/>